<dbReference type="Proteomes" id="UP001595547">
    <property type="component" value="Unassembled WGS sequence"/>
</dbReference>
<organism evidence="1 2">
    <name type="scientific">Cypionkella sinensis</name>
    <dbReference type="NCBI Taxonomy" id="1756043"/>
    <lineage>
        <taxon>Bacteria</taxon>
        <taxon>Pseudomonadati</taxon>
        <taxon>Pseudomonadota</taxon>
        <taxon>Alphaproteobacteria</taxon>
        <taxon>Rhodobacterales</taxon>
        <taxon>Paracoccaceae</taxon>
        <taxon>Cypionkella</taxon>
    </lineage>
</organism>
<protein>
    <submittedName>
        <fullName evidence="1">Alpha/beta fold hydrolase</fullName>
    </submittedName>
</protein>
<gene>
    <name evidence="1" type="ORF">ACFOGH_16435</name>
</gene>
<name>A0ABV7J176_9RHOB</name>
<evidence type="ECO:0000313" key="2">
    <source>
        <dbReference type="Proteomes" id="UP001595547"/>
    </source>
</evidence>
<comment type="caution">
    <text evidence="1">The sequence shown here is derived from an EMBL/GenBank/DDBJ whole genome shotgun (WGS) entry which is preliminary data.</text>
</comment>
<keyword evidence="1" id="KW-0378">Hydrolase</keyword>
<reference evidence="2" key="1">
    <citation type="journal article" date="2019" name="Int. J. Syst. Evol. Microbiol.">
        <title>The Global Catalogue of Microorganisms (GCM) 10K type strain sequencing project: providing services to taxonomists for standard genome sequencing and annotation.</title>
        <authorList>
            <consortium name="The Broad Institute Genomics Platform"/>
            <consortium name="The Broad Institute Genome Sequencing Center for Infectious Disease"/>
            <person name="Wu L."/>
            <person name="Ma J."/>
        </authorList>
    </citation>
    <scope>NUCLEOTIDE SEQUENCE [LARGE SCALE GENOMIC DNA]</scope>
    <source>
        <strain evidence="2">KCTC 52039</strain>
    </source>
</reference>
<dbReference type="InterPro" id="IPR029058">
    <property type="entry name" value="AB_hydrolase_fold"/>
</dbReference>
<keyword evidence="2" id="KW-1185">Reference proteome</keyword>
<dbReference type="Gene3D" id="3.40.50.1820">
    <property type="entry name" value="alpha/beta hydrolase"/>
    <property type="match status" value="1"/>
</dbReference>
<proteinExistence type="predicted"/>
<evidence type="ECO:0000313" key="1">
    <source>
        <dbReference type="EMBL" id="MFC3182586.1"/>
    </source>
</evidence>
<dbReference type="GO" id="GO:0016787">
    <property type="term" value="F:hydrolase activity"/>
    <property type="evidence" value="ECO:0007669"/>
    <property type="project" value="UniProtKB-KW"/>
</dbReference>
<dbReference type="SUPFAM" id="SSF53474">
    <property type="entry name" value="alpha/beta-Hydrolases"/>
    <property type="match status" value="1"/>
</dbReference>
<dbReference type="EMBL" id="JBHRTO010000002">
    <property type="protein sequence ID" value="MFC3182586.1"/>
    <property type="molecule type" value="Genomic_DNA"/>
</dbReference>
<accession>A0ABV7J176</accession>
<dbReference type="RefSeq" id="WP_380074245.1">
    <property type="nucleotide sequence ID" value="NZ_JBHRTO010000002.1"/>
</dbReference>
<sequence>MPDQTVFRVDVTHGGLRIDAAALARALAALPKGARVVVMIHGYRFAPDAGGGNCPHAHIFSMQPPAQDWTAISWPRHLGLSSGRALAIGFGWPARGRFRGACVRARAAGRALAELAALVQSLDPGRAFDVVGHSLGARVALTALPYAEAGDFRRMILLAAAEVRKPAQRAMESAAGALVQVVNVTTRENDLFDFLFEWLAAAGLDTAIGQGLRNAPANWLDLQLDQAASLAALARLGHALPAPPARISHWSPYLRPGALGLYRAILDGSLPLERLRSALPERRDPRWSRLLAGWRWPLAGRMERV</sequence>